<dbReference type="Pfam" id="PF19445">
    <property type="entry name" value="eIF3h_C"/>
    <property type="match status" value="1"/>
</dbReference>
<feature type="domain" description="eIF3h C-terminal" evidence="1">
    <location>
        <begin position="58"/>
        <end position="148"/>
    </location>
</feature>
<dbReference type="GO" id="GO:0003743">
    <property type="term" value="F:translation initiation factor activity"/>
    <property type="evidence" value="ECO:0007669"/>
    <property type="project" value="UniProtKB-KW"/>
</dbReference>
<name>A0A8J4T6T6_CLAMG</name>
<dbReference type="EMBL" id="QNUK01000752">
    <property type="protein sequence ID" value="KAF5889915.1"/>
    <property type="molecule type" value="Genomic_DNA"/>
</dbReference>
<dbReference type="InterPro" id="IPR045810">
    <property type="entry name" value="eIF3h_C"/>
</dbReference>
<reference evidence="2" key="1">
    <citation type="submission" date="2020-07" db="EMBL/GenBank/DDBJ databases">
        <title>Clarias magur genome sequencing, assembly and annotation.</title>
        <authorList>
            <person name="Kushwaha B."/>
            <person name="Kumar R."/>
            <person name="Das P."/>
            <person name="Joshi C.G."/>
            <person name="Kumar D."/>
            <person name="Nagpure N.S."/>
            <person name="Pandey M."/>
            <person name="Agarwal S."/>
            <person name="Srivastava S."/>
            <person name="Singh M."/>
            <person name="Sahoo L."/>
            <person name="Jayasankar P."/>
            <person name="Meher P.K."/>
            <person name="Koringa P.G."/>
            <person name="Iquebal M.A."/>
            <person name="Das S.P."/>
            <person name="Bit A."/>
            <person name="Patnaik S."/>
            <person name="Patel N."/>
            <person name="Shah T.M."/>
            <person name="Hinsu A."/>
            <person name="Jena J.K."/>
        </authorList>
    </citation>
    <scope>NUCLEOTIDE SEQUENCE</scope>
    <source>
        <strain evidence="2">CIFAMagur01</strain>
        <tissue evidence="2">Testis</tissue>
    </source>
</reference>
<dbReference type="AlphaFoldDB" id="A0A8J4T6T6"/>
<keyword evidence="3" id="KW-1185">Reference proteome</keyword>
<organism evidence="2 3">
    <name type="scientific">Clarias magur</name>
    <name type="common">Asian catfish</name>
    <name type="synonym">Macropteronotus magur</name>
    <dbReference type="NCBI Taxonomy" id="1594786"/>
    <lineage>
        <taxon>Eukaryota</taxon>
        <taxon>Metazoa</taxon>
        <taxon>Chordata</taxon>
        <taxon>Craniata</taxon>
        <taxon>Vertebrata</taxon>
        <taxon>Euteleostomi</taxon>
        <taxon>Actinopterygii</taxon>
        <taxon>Neopterygii</taxon>
        <taxon>Teleostei</taxon>
        <taxon>Ostariophysi</taxon>
        <taxon>Siluriformes</taxon>
        <taxon>Clariidae</taxon>
        <taxon>Clarias</taxon>
    </lineage>
</organism>
<evidence type="ECO:0000313" key="3">
    <source>
        <dbReference type="Proteomes" id="UP000727407"/>
    </source>
</evidence>
<protein>
    <submittedName>
        <fullName evidence="2">Eukaryotic translation initiation factor 3 subunit H</fullName>
    </submittedName>
</protein>
<keyword evidence="2" id="KW-0648">Protein biosynthesis</keyword>
<dbReference type="OrthoDB" id="10265695at2759"/>
<dbReference type="Proteomes" id="UP000727407">
    <property type="component" value="Unassembled WGS sequence"/>
</dbReference>
<proteinExistence type="predicted"/>
<evidence type="ECO:0000259" key="1">
    <source>
        <dbReference type="Pfam" id="PF19445"/>
    </source>
</evidence>
<accession>A0A8J4T6T6</accession>
<gene>
    <name evidence="2" type="primary">eif3h</name>
    <name evidence="2" type="ORF">DAT39_020381</name>
</gene>
<evidence type="ECO:0000313" key="2">
    <source>
        <dbReference type="EMBL" id="KAF5889915.1"/>
    </source>
</evidence>
<sequence length="187" mass="21714">QYQMEMTRSLRHVSIDHLDIGRYQCTYYVRLLRQPSSAGLPVQLPARYRGVRGARLLLKKADIGYEHMFGEAPIVIKSSNLMNVLMWELEDKSTVAEKHKLLGLSSSNHLEKSLQLLMDRVDDTSQEIVKYNTYRRNLSKQQQKHQYAVHIIYICLGTFTPRGQINNYCQDVKELFMAEALQQQHSG</sequence>
<comment type="caution">
    <text evidence="2">The sequence shown here is derived from an EMBL/GenBank/DDBJ whole genome shotgun (WGS) entry which is preliminary data.</text>
</comment>
<keyword evidence="2" id="KW-0396">Initiation factor</keyword>
<feature type="non-terminal residue" evidence="2">
    <location>
        <position position="187"/>
    </location>
</feature>